<dbReference type="PANTHER" id="PTHR11035">
    <property type="entry name" value="VERY-LONG-CHAIN (3R)-3-HYDROXYACYL-COA DEHYDRATASE"/>
    <property type="match status" value="1"/>
</dbReference>
<comment type="catalytic activity">
    <reaction evidence="16">
        <text>a very-long-chain (3R)-3-hydroxyacyl-CoA = a very-long-chain (2E)-enoyl-CoA + H2O</text>
        <dbReference type="Rhea" id="RHEA:45812"/>
        <dbReference type="ChEBI" id="CHEBI:15377"/>
        <dbReference type="ChEBI" id="CHEBI:83728"/>
        <dbReference type="ChEBI" id="CHEBI:85440"/>
        <dbReference type="EC" id="4.2.1.134"/>
    </reaction>
</comment>
<dbReference type="FunCoup" id="B4JCT9">
    <property type="interactions" value="817"/>
</dbReference>
<keyword evidence="7 16" id="KW-0256">Endoplasmic reticulum</keyword>
<feature type="transmembrane region" description="Helical" evidence="16">
    <location>
        <begin position="303"/>
        <end position="323"/>
    </location>
</feature>
<keyword evidence="11 16" id="KW-0443">Lipid metabolism</keyword>
<evidence type="ECO:0000256" key="10">
    <source>
        <dbReference type="ARBA" id="ARBA00023054"/>
    </source>
</evidence>
<evidence type="ECO:0000256" key="7">
    <source>
        <dbReference type="ARBA" id="ARBA00022824"/>
    </source>
</evidence>
<evidence type="ECO:0000256" key="6">
    <source>
        <dbReference type="ARBA" id="ARBA00022692"/>
    </source>
</evidence>
<dbReference type="Gene3D" id="2.60.40.790">
    <property type="match status" value="1"/>
</dbReference>
<evidence type="ECO:0000256" key="2">
    <source>
        <dbReference type="ARBA" id="ARBA00005194"/>
    </source>
</evidence>
<dbReference type="GO" id="GO:0030148">
    <property type="term" value="P:sphingolipid biosynthetic process"/>
    <property type="evidence" value="ECO:0007669"/>
    <property type="project" value="TreeGrafter"/>
</dbReference>
<dbReference type="PROSITE" id="PS51203">
    <property type="entry name" value="CS"/>
    <property type="match status" value="1"/>
</dbReference>
<keyword evidence="14 16" id="KW-0456">Lyase</keyword>
<dbReference type="GO" id="GO:0102158">
    <property type="term" value="F:very-long-chain (3R)-3-hydroxyacyl-CoA dehydratase activity"/>
    <property type="evidence" value="ECO:0007669"/>
    <property type="project" value="UniProtKB-EC"/>
</dbReference>
<evidence type="ECO:0000256" key="16">
    <source>
        <dbReference type="RuleBase" id="RU363109"/>
    </source>
</evidence>
<dbReference type="InParanoid" id="B4JCT9"/>
<keyword evidence="19" id="KW-1185">Reference proteome</keyword>
<dbReference type="GO" id="GO:0005789">
    <property type="term" value="C:endoplasmic reticulum membrane"/>
    <property type="evidence" value="ECO:0007669"/>
    <property type="project" value="UniProtKB-SubCell"/>
</dbReference>
<evidence type="ECO:0000256" key="15">
    <source>
        <dbReference type="ARBA" id="ARBA00025733"/>
    </source>
</evidence>
<evidence type="ECO:0000256" key="1">
    <source>
        <dbReference type="ARBA" id="ARBA00004477"/>
    </source>
</evidence>
<comment type="caution">
    <text evidence="16">Lacks conserved residue(s) required for the propagation of feature annotation.</text>
</comment>
<name>B4JCT9_DROGR</name>
<dbReference type="STRING" id="7222.B4JCT9"/>
<protein>
    <recommendedName>
        <fullName evidence="4 16">Very-long-chain (3R)-3-hydroxyacyl-CoA dehydratase</fullName>
        <ecNumber evidence="4 16">4.2.1.134</ecNumber>
    </recommendedName>
</protein>
<feature type="transmembrane region" description="Helical" evidence="16">
    <location>
        <begin position="170"/>
        <end position="195"/>
    </location>
</feature>
<dbReference type="eggNOG" id="KOG3187">
    <property type="taxonomic scope" value="Eukaryota"/>
</dbReference>
<dbReference type="GO" id="GO:0030497">
    <property type="term" value="P:fatty acid elongation"/>
    <property type="evidence" value="ECO:0007669"/>
    <property type="project" value="TreeGrafter"/>
</dbReference>
<dbReference type="Proteomes" id="UP000001070">
    <property type="component" value="Unassembled WGS sequence"/>
</dbReference>
<dbReference type="InterPro" id="IPR008978">
    <property type="entry name" value="HSP20-like_chaperone"/>
</dbReference>
<dbReference type="OrthoDB" id="2157530at2759"/>
<dbReference type="UniPathway" id="UPA00094"/>
<dbReference type="FunFam" id="2.60.40.790:FF:000013">
    <property type="entry name" value="Very-long-chain (3R)-3-hydroxyacyl-CoA dehydratase"/>
    <property type="match status" value="1"/>
</dbReference>
<dbReference type="KEGG" id="dgr:6562491"/>
<feature type="transmembrane region" description="Helical" evidence="16">
    <location>
        <begin position="266"/>
        <end position="283"/>
    </location>
</feature>
<sequence length="387" mass="45462">MSPLSNASPMISTKLSPFVYWSQTKYTLLLKVDLKDAQGVIADFTPTTLSFRANGVGARGRNAYKFQMHFYQEVDDENPALTVTDHKIELVINKTYPGWWERLVATPQKPHWLRVDFDRWRTEDDGEINEPPGEDRERRDVRDVREDYVDEYNNLQKQEIGYIRENAKKVYLVIYNLAMFVGYLHILIIMGVLYIRDGPASIKHTYEYVGTSFKFVQLMQYMEVMHPLFGYSKGSPLVPFFQISGRNFILFLMIEMEPRMHAKPVVFYVFIIWSLVELVRYPYYVSQLLKRENGLLTWLRYTIWIPLYPMGIICEGVILLRSIPYLEQTKRFSVDMPNKWNSTFDMVMFVKVYLLLLALPGSYLVMSHMSKLRAKKLGRGRSKSKLN</sequence>
<keyword evidence="5 16" id="KW-0444">Lipid biosynthesis</keyword>
<keyword evidence="6 16" id="KW-0812">Transmembrane</keyword>
<dbReference type="PhylomeDB" id="B4JCT9"/>
<keyword evidence="13 16" id="KW-0275">Fatty acid biosynthesis</keyword>
<organism evidence="19">
    <name type="scientific">Drosophila grimshawi</name>
    <name type="common">Hawaiian fruit fly</name>
    <name type="synonym">Idiomyia grimshawi</name>
    <dbReference type="NCBI Taxonomy" id="7222"/>
    <lineage>
        <taxon>Eukaryota</taxon>
        <taxon>Metazoa</taxon>
        <taxon>Ecdysozoa</taxon>
        <taxon>Arthropoda</taxon>
        <taxon>Hexapoda</taxon>
        <taxon>Insecta</taxon>
        <taxon>Pterygota</taxon>
        <taxon>Neoptera</taxon>
        <taxon>Endopterygota</taxon>
        <taxon>Diptera</taxon>
        <taxon>Brachycera</taxon>
        <taxon>Muscomorpha</taxon>
        <taxon>Ephydroidea</taxon>
        <taxon>Drosophilidae</taxon>
        <taxon>Drosophila</taxon>
        <taxon>Hawaiian Drosophila</taxon>
    </lineage>
</organism>
<dbReference type="EMBL" id="CH916368">
    <property type="protein sequence ID" value="EDW03178.1"/>
    <property type="molecule type" value="Genomic_DNA"/>
</dbReference>
<dbReference type="SUPFAM" id="SSF49764">
    <property type="entry name" value="HSP20-like chaperones"/>
    <property type="match status" value="1"/>
</dbReference>
<keyword evidence="12 16" id="KW-0472">Membrane</keyword>
<evidence type="ECO:0000256" key="3">
    <source>
        <dbReference type="ARBA" id="ARBA00007811"/>
    </source>
</evidence>
<evidence type="ECO:0000256" key="12">
    <source>
        <dbReference type="ARBA" id="ARBA00023136"/>
    </source>
</evidence>
<evidence type="ECO:0000313" key="19">
    <source>
        <dbReference type="Proteomes" id="UP000001070"/>
    </source>
</evidence>
<evidence type="ECO:0000256" key="14">
    <source>
        <dbReference type="ARBA" id="ARBA00023239"/>
    </source>
</evidence>
<evidence type="ECO:0000313" key="18">
    <source>
        <dbReference type="EMBL" id="EDW03178.1"/>
    </source>
</evidence>
<dbReference type="Pfam" id="PF04387">
    <property type="entry name" value="PTPLA"/>
    <property type="match status" value="1"/>
</dbReference>
<keyword evidence="10" id="KW-0175">Coiled coil</keyword>
<reference evidence="18 19" key="1">
    <citation type="journal article" date="2007" name="Nature">
        <title>Evolution of genes and genomes on the Drosophila phylogeny.</title>
        <authorList>
            <consortium name="Drosophila 12 Genomes Consortium"/>
            <person name="Clark A.G."/>
            <person name="Eisen M.B."/>
            <person name="Smith D.R."/>
            <person name="Bergman C.M."/>
            <person name="Oliver B."/>
            <person name="Markow T.A."/>
            <person name="Kaufman T.C."/>
            <person name="Kellis M."/>
            <person name="Gelbart W."/>
            <person name="Iyer V.N."/>
            <person name="Pollard D.A."/>
            <person name="Sackton T.B."/>
            <person name="Larracuente A.M."/>
            <person name="Singh N.D."/>
            <person name="Abad J.P."/>
            <person name="Abt D.N."/>
            <person name="Adryan B."/>
            <person name="Aguade M."/>
            <person name="Akashi H."/>
            <person name="Anderson W.W."/>
            <person name="Aquadro C.F."/>
            <person name="Ardell D.H."/>
            <person name="Arguello R."/>
            <person name="Artieri C.G."/>
            <person name="Barbash D.A."/>
            <person name="Barker D."/>
            <person name="Barsanti P."/>
            <person name="Batterham P."/>
            <person name="Batzoglou S."/>
            <person name="Begun D."/>
            <person name="Bhutkar A."/>
            <person name="Blanco E."/>
            <person name="Bosak S.A."/>
            <person name="Bradley R.K."/>
            <person name="Brand A.D."/>
            <person name="Brent M.R."/>
            <person name="Brooks A.N."/>
            <person name="Brown R.H."/>
            <person name="Butlin R.K."/>
            <person name="Caggese C."/>
            <person name="Calvi B.R."/>
            <person name="Bernardo de Carvalho A."/>
            <person name="Caspi A."/>
            <person name="Castrezana S."/>
            <person name="Celniker S.E."/>
            <person name="Chang J.L."/>
            <person name="Chapple C."/>
            <person name="Chatterji S."/>
            <person name="Chinwalla A."/>
            <person name="Civetta A."/>
            <person name="Clifton S.W."/>
            <person name="Comeron J.M."/>
            <person name="Costello J.C."/>
            <person name="Coyne J.A."/>
            <person name="Daub J."/>
            <person name="David R.G."/>
            <person name="Delcher A.L."/>
            <person name="Delehaunty K."/>
            <person name="Do C.B."/>
            <person name="Ebling H."/>
            <person name="Edwards K."/>
            <person name="Eickbush T."/>
            <person name="Evans J.D."/>
            <person name="Filipski A."/>
            <person name="Findeiss S."/>
            <person name="Freyhult E."/>
            <person name="Fulton L."/>
            <person name="Fulton R."/>
            <person name="Garcia A.C."/>
            <person name="Gardiner A."/>
            <person name="Garfield D.A."/>
            <person name="Garvin B.E."/>
            <person name="Gibson G."/>
            <person name="Gilbert D."/>
            <person name="Gnerre S."/>
            <person name="Godfrey J."/>
            <person name="Good R."/>
            <person name="Gotea V."/>
            <person name="Gravely B."/>
            <person name="Greenberg A.J."/>
            <person name="Griffiths-Jones S."/>
            <person name="Gross S."/>
            <person name="Guigo R."/>
            <person name="Gustafson E.A."/>
            <person name="Haerty W."/>
            <person name="Hahn M.W."/>
            <person name="Halligan D.L."/>
            <person name="Halpern A.L."/>
            <person name="Halter G.M."/>
            <person name="Han M.V."/>
            <person name="Heger A."/>
            <person name="Hillier L."/>
            <person name="Hinrichs A.S."/>
            <person name="Holmes I."/>
            <person name="Hoskins R.A."/>
            <person name="Hubisz M.J."/>
            <person name="Hultmark D."/>
            <person name="Huntley M.A."/>
            <person name="Jaffe D.B."/>
            <person name="Jagadeeshan S."/>
            <person name="Jeck W.R."/>
            <person name="Johnson J."/>
            <person name="Jones C.D."/>
            <person name="Jordan W.C."/>
            <person name="Karpen G.H."/>
            <person name="Kataoka E."/>
            <person name="Keightley P.D."/>
            <person name="Kheradpour P."/>
            <person name="Kirkness E.F."/>
            <person name="Koerich L.B."/>
            <person name="Kristiansen K."/>
            <person name="Kudrna D."/>
            <person name="Kulathinal R.J."/>
            <person name="Kumar S."/>
            <person name="Kwok R."/>
            <person name="Lander E."/>
            <person name="Langley C.H."/>
            <person name="Lapoint R."/>
            <person name="Lazzaro B.P."/>
            <person name="Lee S.J."/>
            <person name="Levesque L."/>
            <person name="Li R."/>
            <person name="Lin C.F."/>
            <person name="Lin M.F."/>
            <person name="Lindblad-Toh K."/>
            <person name="Llopart A."/>
            <person name="Long M."/>
            <person name="Low L."/>
            <person name="Lozovsky E."/>
            <person name="Lu J."/>
            <person name="Luo M."/>
            <person name="Machado C.A."/>
            <person name="Makalowski W."/>
            <person name="Marzo M."/>
            <person name="Matsuda M."/>
            <person name="Matzkin L."/>
            <person name="McAllister B."/>
            <person name="McBride C.S."/>
            <person name="McKernan B."/>
            <person name="McKernan K."/>
            <person name="Mendez-Lago M."/>
            <person name="Minx P."/>
            <person name="Mollenhauer M.U."/>
            <person name="Montooth K."/>
            <person name="Mount S.M."/>
            <person name="Mu X."/>
            <person name="Myers E."/>
            <person name="Negre B."/>
            <person name="Newfeld S."/>
            <person name="Nielsen R."/>
            <person name="Noor M.A."/>
            <person name="O'Grady P."/>
            <person name="Pachter L."/>
            <person name="Papaceit M."/>
            <person name="Parisi M.J."/>
            <person name="Parisi M."/>
            <person name="Parts L."/>
            <person name="Pedersen J.S."/>
            <person name="Pesole G."/>
            <person name="Phillippy A.M."/>
            <person name="Ponting C.P."/>
            <person name="Pop M."/>
            <person name="Porcelli D."/>
            <person name="Powell J.R."/>
            <person name="Prohaska S."/>
            <person name="Pruitt K."/>
            <person name="Puig M."/>
            <person name="Quesneville H."/>
            <person name="Ram K.R."/>
            <person name="Rand D."/>
            <person name="Rasmussen M.D."/>
            <person name="Reed L.K."/>
            <person name="Reenan R."/>
            <person name="Reily A."/>
            <person name="Remington K.A."/>
            <person name="Rieger T.T."/>
            <person name="Ritchie M.G."/>
            <person name="Robin C."/>
            <person name="Rogers Y.H."/>
            <person name="Rohde C."/>
            <person name="Rozas J."/>
            <person name="Rubenfield M.J."/>
            <person name="Ruiz A."/>
            <person name="Russo S."/>
            <person name="Salzberg S.L."/>
            <person name="Sanchez-Gracia A."/>
            <person name="Saranga D.J."/>
            <person name="Sato H."/>
            <person name="Schaeffer S.W."/>
            <person name="Schatz M.C."/>
            <person name="Schlenke T."/>
            <person name="Schwartz R."/>
            <person name="Segarra C."/>
            <person name="Singh R.S."/>
            <person name="Sirot L."/>
            <person name="Sirota M."/>
            <person name="Sisneros N.B."/>
            <person name="Smith C.D."/>
            <person name="Smith T.F."/>
            <person name="Spieth J."/>
            <person name="Stage D.E."/>
            <person name="Stark A."/>
            <person name="Stephan W."/>
            <person name="Strausberg R.L."/>
            <person name="Strempel S."/>
            <person name="Sturgill D."/>
            <person name="Sutton G."/>
            <person name="Sutton G.G."/>
            <person name="Tao W."/>
            <person name="Teichmann S."/>
            <person name="Tobari Y.N."/>
            <person name="Tomimura Y."/>
            <person name="Tsolas J.M."/>
            <person name="Valente V.L."/>
            <person name="Venter E."/>
            <person name="Venter J.C."/>
            <person name="Vicario S."/>
            <person name="Vieira F.G."/>
            <person name="Vilella A.J."/>
            <person name="Villasante A."/>
            <person name="Walenz B."/>
            <person name="Wang J."/>
            <person name="Wasserman M."/>
            <person name="Watts T."/>
            <person name="Wilson D."/>
            <person name="Wilson R.K."/>
            <person name="Wing R.A."/>
            <person name="Wolfner M.F."/>
            <person name="Wong A."/>
            <person name="Wong G.K."/>
            <person name="Wu C.I."/>
            <person name="Wu G."/>
            <person name="Yamamoto D."/>
            <person name="Yang H.P."/>
            <person name="Yang S.P."/>
            <person name="Yorke J.A."/>
            <person name="Yoshida K."/>
            <person name="Zdobnov E."/>
            <person name="Zhang P."/>
            <person name="Zhang Y."/>
            <person name="Zimin A.V."/>
            <person name="Baldwin J."/>
            <person name="Abdouelleil A."/>
            <person name="Abdulkadir J."/>
            <person name="Abebe A."/>
            <person name="Abera B."/>
            <person name="Abreu J."/>
            <person name="Acer S.C."/>
            <person name="Aftuck L."/>
            <person name="Alexander A."/>
            <person name="An P."/>
            <person name="Anderson E."/>
            <person name="Anderson S."/>
            <person name="Arachi H."/>
            <person name="Azer M."/>
            <person name="Bachantsang P."/>
            <person name="Barry A."/>
            <person name="Bayul T."/>
            <person name="Berlin A."/>
            <person name="Bessette D."/>
            <person name="Bloom T."/>
            <person name="Blye J."/>
            <person name="Boguslavskiy L."/>
            <person name="Bonnet C."/>
            <person name="Boukhgalter B."/>
            <person name="Bourzgui I."/>
            <person name="Brown A."/>
            <person name="Cahill P."/>
            <person name="Channer S."/>
            <person name="Cheshatsang Y."/>
            <person name="Chuda L."/>
            <person name="Citroen M."/>
            <person name="Collymore A."/>
            <person name="Cooke P."/>
            <person name="Costello M."/>
            <person name="D'Aco K."/>
            <person name="Daza R."/>
            <person name="De Haan G."/>
            <person name="DeGray S."/>
            <person name="DeMaso C."/>
            <person name="Dhargay N."/>
            <person name="Dooley K."/>
            <person name="Dooley E."/>
            <person name="Doricent M."/>
            <person name="Dorje P."/>
            <person name="Dorjee K."/>
            <person name="Dupes A."/>
            <person name="Elong R."/>
            <person name="Falk J."/>
            <person name="Farina A."/>
            <person name="Faro S."/>
            <person name="Ferguson D."/>
            <person name="Fisher S."/>
            <person name="Foley C.D."/>
            <person name="Franke A."/>
            <person name="Friedrich D."/>
            <person name="Gadbois L."/>
            <person name="Gearin G."/>
            <person name="Gearin C.R."/>
            <person name="Giannoukos G."/>
            <person name="Goode T."/>
            <person name="Graham J."/>
            <person name="Grandbois E."/>
            <person name="Grewal S."/>
            <person name="Gyaltsen K."/>
            <person name="Hafez N."/>
            <person name="Hagos B."/>
            <person name="Hall J."/>
            <person name="Henson C."/>
            <person name="Hollinger A."/>
            <person name="Honan T."/>
            <person name="Huard M.D."/>
            <person name="Hughes L."/>
            <person name="Hurhula B."/>
            <person name="Husby M.E."/>
            <person name="Kamat A."/>
            <person name="Kanga B."/>
            <person name="Kashin S."/>
            <person name="Khazanovich D."/>
            <person name="Kisner P."/>
            <person name="Lance K."/>
            <person name="Lara M."/>
            <person name="Lee W."/>
            <person name="Lennon N."/>
            <person name="Letendre F."/>
            <person name="LeVine R."/>
            <person name="Lipovsky A."/>
            <person name="Liu X."/>
            <person name="Liu J."/>
            <person name="Liu S."/>
            <person name="Lokyitsang T."/>
            <person name="Lokyitsang Y."/>
            <person name="Lubonja R."/>
            <person name="Lui A."/>
            <person name="MacDonald P."/>
            <person name="Magnisalis V."/>
            <person name="Maru K."/>
            <person name="Matthews C."/>
            <person name="McCusker W."/>
            <person name="McDonough S."/>
            <person name="Mehta T."/>
            <person name="Meldrim J."/>
            <person name="Meneus L."/>
            <person name="Mihai O."/>
            <person name="Mihalev A."/>
            <person name="Mihova T."/>
            <person name="Mittelman R."/>
            <person name="Mlenga V."/>
            <person name="Montmayeur A."/>
            <person name="Mulrain L."/>
            <person name="Navidi A."/>
            <person name="Naylor J."/>
            <person name="Negash T."/>
            <person name="Nguyen T."/>
            <person name="Nguyen N."/>
            <person name="Nicol R."/>
            <person name="Norbu C."/>
            <person name="Norbu N."/>
            <person name="Novod N."/>
            <person name="O'Neill B."/>
            <person name="Osman S."/>
            <person name="Markiewicz E."/>
            <person name="Oyono O.L."/>
            <person name="Patti C."/>
            <person name="Phunkhang P."/>
            <person name="Pierre F."/>
            <person name="Priest M."/>
            <person name="Raghuraman S."/>
            <person name="Rege F."/>
            <person name="Reyes R."/>
            <person name="Rise C."/>
            <person name="Rogov P."/>
            <person name="Ross K."/>
            <person name="Ryan E."/>
            <person name="Settipalli S."/>
            <person name="Shea T."/>
            <person name="Sherpa N."/>
            <person name="Shi L."/>
            <person name="Shih D."/>
            <person name="Sparrow T."/>
            <person name="Spaulding J."/>
            <person name="Stalker J."/>
            <person name="Stange-Thomann N."/>
            <person name="Stavropoulos S."/>
            <person name="Stone C."/>
            <person name="Strader C."/>
            <person name="Tesfaye S."/>
            <person name="Thomson T."/>
            <person name="Thoulutsang Y."/>
            <person name="Thoulutsang D."/>
            <person name="Topham K."/>
            <person name="Topping I."/>
            <person name="Tsamla T."/>
            <person name="Vassiliev H."/>
            <person name="Vo A."/>
            <person name="Wangchuk T."/>
            <person name="Wangdi T."/>
            <person name="Weiand M."/>
            <person name="Wilkinson J."/>
            <person name="Wilson A."/>
            <person name="Yadav S."/>
            <person name="Young G."/>
            <person name="Yu Q."/>
            <person name="Zembek L."/>
            <person name="Zhong D."/>
            <person name="Zimmer A."/>
            <person name="Zwirko Z."/>
            <person name="Jaffe D.B."/>
            <person name="Alvarez P."/>
            <person name="Brockman W."/>
            <person name="Butler J."/>
            <person name="Chin C."/>
            <person name="Gnerre S."/>
            <person name="Grabherr M."/>
            <person name="Kleber M."/>
            <person name="Mauceli E."/>
            <person name="MacCallum I."/>
        </authorList>
    </citation>
    <scope>NUCLEOTIDE SEQUENCE [LARGE SCALE GENOMIC DNA]</scope>
    <source>
        <strain evidence="19">Tucson 15287-2541.00</strain>
    </source>
</reference>
<dbReference type="InterPro" id="IPR007052">
    <property type="entry name" value="CS_dom"/>
</dbReference>
<proteinExistence type="inferred from homology"/>
<dbReference type="AlphaFoldDB" id="B4JCT9"/>
<evidence type="ECO:0000256" key="11">
    <source>
        <dbReference type="ARBA" id="ARBA00023098"/>
    </source>
</evidence>
<evidence type="ECO:0000256" key="9">
    <source>
        <dbReference type="ARBA" id="ARBA00022989"/>
    </source>
</evidence>
<feature type="domain" description="CS" evidence="17">
    <location>
        <begin position="14"/>
        <end position="104"/>
    </location>
</feature>
<feature type="transmembrane region" description="Helical" evidence="16">
    <location>
        <begin position="344"/>
        <end position="366"/>
    </location>
</feature>
<evidence type="ECO:0000256" key="13">
    <source>
        <dbReference type="ARBA" id="ARBA00023160"/>
    </source>
</evidence>
<comment type="similarity">
    <text evidence="15">Belongs to the p23/wos2 family.</text>
</comment>
<evidence type="ECO:0000256" key="5">
    <source>
        <dbReference type="ARBA" id="ARBA00022516"/>
    </source>
</evidence>
<dbReference type="HOGENOM" id="CLU_046712_0_0_1"/>
<comment type="function">
    <text evidence="16">Catalyzes the third of the four reactions of the long-chain fatty acids elongation cycle. This endoplasmic reticulum-bound enzymatic process, allows the addition of two carbons to the chain of long- and very long-chain fatty acids/VLCFAs per cycle. This enzyme catalyzes the dehydration of the 3-hydroxyacyl-CoA intermediate into trans-2,3-enoyl-CoA, within each cycle of fatty acid elongation. Thereby, it participates to the production of VLCFAs of different chain lengths that are involved in multiple biological processes as precursors of membrane lipids and lipid mediators.</text>
</comment>
<evidence type="ECO:0000259" key="17">
    <source>
        <dbReference type="PROSITE" id="PS51203"/>
    </source>
</evidence>
<accession>B4JCT9</accession>
<comment type="subcellular location">
    <subcellularLocation>
        <location evidence="1 16">Endoplasmic reticulum membrane</location>
        <topology evidence="1 16">Multi-pass membrane protein</topology>
    </subcellularLocation>
</comment>
<keyword evidence="8 16" id="KW-0276">Fatty acid metabolism</keyword>
<comment type="pathway">
    <text evidence="2 16">Lipid metabolism; fatty acid biosynthesis.</text>
</comment>
<keyword evidence="9 16" id="KW-1133">Transmembrane helix</keyword>
<dbReference type="OMA" id="SYLVMSH"/>
<evidence type="ECO:0000256" key="8">
    <source>
        <dbReference type="ARBA" id="ARBA00022832"/>
    </source>
</evidence>
<evidence type="ECO:0000256" key="4">
    <source>
        <dbReference type="ARBA" id="ARBA00013122"/>
    </source>
</evidence>
<dbReference type="GO" id="GO:0042761">
    <property type="term" value="P:very long-chain fatty acid biosynthetic process"/>
    <property type="evidence" value="ECO:0007669"/>
    <property type="project" value="TreeGrafter"/>
</dbReference>
<dbReference type="EC" id="4.2.1.134" evidence="4 16"/>
<dbReference type="PANTHER" id="PTHR11035:SF35">
    <property type="entry name" value="VERY-LONG-CHAIN (3R)-3-HYDROXYACYL-COA DEHYDRATASE"/>
    <property type="match status" value="1"/>
</dbReference>
<comment type="similarity">
    <text evidence="3 16">Belongs to the very long-chain fatty acids dehydratase HACD family.</text>
</comment>
<dbReference type="CDD" id="cd06465">
    <property type="entry name" value="p23_hB-ind1_like"/>
    <property type="match status" value="1"/>
</dbReference>
<dbReference type="InterPro" id="IPR007482">
    <property type="entry name" value="Tyr_Pase-like_PTPLA"/>
</dbReference>
<gene>
    <name evidence="18" type="primary">Dgri\GH11094</name>
    <name evidence="18" type="ORF">Dgri_GH11094</name>
</gene>